<feature type="domain" description="Thoeris protein ThsB TIR-like" evidence="1">
    <location>
        <begin position="4"/>
        <end position="102"/>
    </location>
</feature>
<dbReference type="Gene3D" id="3.40.50.11200">
    <property type="match status" value="1"/>
</dbReference>
<proteinExistence type="predicted"/>
<evidence type="ECO:0000259" key="1">
    <source>
        <dbReference type="Pfam" id="PF08937"/>
    </source>
</evidence>
<dbReference type="RefSeq" id="WP_024896892.1">
    <property type="nucleotide sequence ID" value="NZ_JAOAOS010000006.1"/>
</dbReference>
<dbReference type="InterPro" id="IPR015032">
    <property type="entry name" value="ThsB__TIR-like_domain"/>
</dbReference>
<dbReference type="InterPro" id="IPR036490">
    <property type="entry name" value="ThsB_TIR-like_sf"/>
</dbReference>
<comment type="caution">
    <text evidence="2">The sequence shown here is derived from an EMBL/GenBank/DDBJ whole genome shotgun (WGS) entry which is preliminary data.</text>
</comment>
<evidence type="ECO:0000313" key="2">
    <source>
        <dbReference type="EMBL" id="MFC5293190.1"/>
    </source>
</evidence>
<dbReference type="SUPFAM" id="SSF52206">
    <property type="entry name" value="Hypothetical protein MTH538"/>
    <property type="match status" value="1"/>
</dbReference>
<protein>
    <submittedName>
        <fullName evidence="2">TIR domain-containing protein</fullName>
    </submittedName>
</protein>
<organism evidence="2 3">
    <name type="scientific">Bosea minatitlanensis</name>
    <dbReference type="NCBI Taxonomy" id="128782"/>
    <lineage>
        <taxon>Bacteria</taxon>
        <taxon>Pseudomonadati</taxon>
        <taxon>Pseudomonadota</taxon>
        <taxon>Alphaproteobacteria</taxon>
        <taxon>Hyphomicrobiales</taxon>
        <taxon>Boseaceae</taxon>
        <taxon>Bosea</taxon>
    </lineage>
</organism>
<dbReference type="GeneID" id="61318553"/>
<sequence>MSTYVVFDGDNDQWAYRYVRGWHANPRIPFQFVDSHDLDNMTSRAQNEDYVKSKLRERMRQSTAVMVLIGNSTKNLFRFVRWELELALSLDLPIIAVNLNESRVQDSLCPPIIRDHCVVHVPFKLKAIEHAIRHWPTEFQHLSRTERAGGARHYGTDQYRSWGL</sequence>
<evidence type="ECO:0000313" key="3">
    <source>
        <dbReference type="Proteomes" id="UP001595976"/>
    </source>
</evidence>
<accession>A0ABW0F455</accession>
<dbReference type="Proteomes" id="UP001595976">
    <property type="component" value="Unassembled WGS sequence"/>
</dbReference>
<reference evidence="3" key="1">
    <citation type="journal article" date="2019" name="Int. J. Syst. Evol. Microbiol.">
        <title>The Global Catalogue of Microorganisms (GCM) 10K type strain sequencing project: providing services to taxonomists for standard genome sequencing and annotation.</title>
        <authorList>
            <consortium name="The Broad Institute Genomics Platform"/>
            <consortium name="The Broad Institute Genome Sequencing Center for Infectious Disease"/>
            <person name="Wu L."/>
            <person name="Ma J."/>
        </authorList>
    </citation>
    <scope>NUCLEOTIDE SEQUENCE [LARGE SCALE GENOMIC DNA]</scope>
    <source>
        <strain evidence="3">CGMCC 1.15643</strain>
    </source>
</reference>
<name>A0ABW0F455_9HYPH</name>
<keyword evidence="3" id="KW-1185">Reference proteome</keyword>
<dbReference type="Pfam" id="PF08937">
    <property type="entry name" value="ThsB_TIR"/>
    <property type="match status" value="1"/>
</dbReference>
<dbReference type="EMBL" id="JBHSLI010000003">
    <property type="protein sequence ID" value="MFC5293190.1"/>
    <property type="molecule type" value="Genomic_DNA"/>
</dbReference>
<gene>
    <name evidence="2" type="ORF">ACFPK2_09330</name>
</gene>